<dbReference type="KEGG" id="vg:921893"/>
<name>Q919P2_NPVCO</name>
<proteinExistence type="predicted"/>
<protein>
    <submittedName>
        <fullName evidence="1">Uncharacterized protein</fullName>
    </submittedName>
</protein>
<accession>Q919P2</accession>
<organism evidence="1 2">
    <name type="scientific">Culex nigripalpus nucleopolyhedrovirus (isolate Florida/1997)</name>
    <name type="common">CuniNPV</name>
    <dbReference type="NCBI Taxonomy" id="645993"/>
    <lineage>
        <taxon>Viruses</taxon>
        <taxon>Viruses incertae sedis</taxon>
        <taxon>Naldaviricetes</taxon>
        <taxon>Lefavirales</taxon>
        <taxon>Baculoviridae</taxon>
        <taxon>Deltabaculovirus</taxon>
    </lineage>
</organism>
<keyword evidence="2" id="KW-1185">Reference proteome</keyword>
<evidence type="ECO:0000313" key="1">
    <source>
        <dbReference type="EMBL" id="AAK94105.1"/>
    </source>
</evidence>
<dbReference type="GeneID" id="921893"/>
<dbReference type="RefSeq" id="NP_203331.1">
    <property type="nucleotide sequence ID" value="NC_003084.1"/>
</dbReference>
<organismHost>
    <name type="scientific">Culex nigripalpus</name>
    <dbReference type="NCBI Taxonomy" id="42429"/>
</organismHost>
<dbReference type="EMBL" id="AF403738">
    <property type="protein sequence ID" value="AAK94105.1"/>
    <property type="molecule type" value="Genomic_DNA"/>
</dbReference>
<sequence>MLEHEYVDPTVLFERELPEYEIETGVFYAGYHPELDTYVHVFSGRDNLAQLISVGALDPAYIGNRGGICDAVCVDLYWDDEIPSLPTQLESSTLMIISAKWFEEVLPNYQAILEHLFPEDEHQRCHLYVRKLFCLMRVANEE</sequence>
<reference evidence="1 2" key="1">
    <citation type="journal article" date="2001" name="J. Virol.">
        <title>Genome sequence of a baculovirus pathogenic for Culex nigripalpus.</title>
        <authorList>
            <person name="Afonso C.L."/>
            <person name="Tulman E.R."/>
            <person name="Lu Z."/>
            <person name="Balinsky C.A."/>
            <person name="Moser B.A."/>
            <person name="Becnel J.J."/>
            <person name="Rock D.L."/>
            <person name="Kutish G.F."/>
        </authorList>
    </citation>
    <scope>NUCLEOTIDE SEQUENCE [LARGE SCALE GENOMIC DNA]</scope>
    <source>
        <strain evidence="2">Isolate Florida/1997</strain>
    </source>
</reference>
<dbReference type="Proteomes" id="UP000006635">
    <property type="component" value="Segment"/>
</dbReference>
<gene>
    <name evidence="1" type="primary">CUN027</name>
</gene>
<evidence type="ECO:0000313" key="2">
    <source>
        <dbReference type="Proteomes" id="UP000006635"/>
    </source>
</evidence>